<dbReference type="EMBL" id="LJZR01000017">
    <property type="protein sequence ID" value="KPQ34733.1"/>
    <property type="molecule type" value="Genomic_DNA"/>
</dbReference>
<dbReference type="Pfam" id="PF00027">
    <property type="entry name" value="cNMP_binding"/>
    <property type="match status" value="1"/>
</dbReference>
<feature type="domain" description="HTH crp-type" evidence="5">
    <location>
        <begin position="149"/>
        <end position="218"/>
    </location>
</feature>
<dbReference type="Gene3D" id="2.60.120.10">
    <property type="entry name" value="Jelly Rolls"/>
    <property type="match status" value="1"/>
</dbReference>
<dbReference type="InterPro" id="IPR050397">
    <property type="entry name" value="Env_Response_Regulators"/>
</dbReference>
<dbReference type="InterPro" id="IPR012318">
    <property type="entry name" value="HTH_CRP"/>
</dbReference>
<evidence type="ECO:0000313" key="6">
    <source>
        <dbReference type="EMBL" id="KPQ34733.1"/>
    </source>
</evidence>
<dbReference type="Gene3D" id="1.10.10.10">
    <property type="entry name" value="Winged helix-like DNA-binding domain superfamily/Winged helix DNA-binding domain"/>
    <property type="match status" value="1"/>
</dbReference>
<gene>
    <name evidence="6" type="primary">fnr</name>
    <name evidence="6" type="ORF">HLUCCA11_13480</name>
</gene>
<reference evidence="6 7" key="1">
    <citation type="submission" date="2015-09" db="EMBL/GenBank/DDBJ databases">
        <title>Identification and resolution of microdiversity through metagenomic sequencing of parallel consortia.</title>
        <authorList>
            <person name="Nelson W.C."/>
            <person name="Romine M.F."/>
            <person name="Lindemann S.R."/>
        </authorList>
    </citation>
    <scope>NUCLEOTIDE SEQUENCE [LARGE SCALE GENOMIC DNA]</scope>
    <source>
        <strain evidence="6">Ana</strain>
    </source>
</reference>
<evidence type="ECO:0000259" key="5">
    <source>
        <dbReference type="PROSITE" id="PS51063"/>
    </source>
</evidence>
<dbReference type="AlphaFoldDB" id="A0A0P8DES8"/>
<sequence length="231" mass="26130">MSALEFDHWLELTPLFQGASSENIAYVAQIVQLKHYQKGEIVFTQDSEATGFFVIKTGRVKIFKLAAQGKEQILHIFSEQEYFAEVPALDGKRYPASAEALEDSTLLFFPRFEFLDLLQRYPALTIRLLLNLSMHLRHLTGLVEELSFKDVPQRLAAHLINLSQTQNQSNIITLEVTKSQLAALLGTIPATISRAFYRLSQDGLIMMQGAQIELLDRDRLHKLGQALAVDE</sequence>
<dbReference type="SMART" id="SM00100">
    <property type="entry name" value="cNMP"/>
    <property type="match status" value="1"/>
</dbReference>
<protein>
    <submittedName>
        <fullName evidence="6">CRP/FNR family transcriptional regulator, anaerobic regulatory protein</fullName>
    </submittedName>
</protein>
<dbReference type="SUPFAM" id="SSF46785">
    <property type="entry name" value="Winged helix' DNA-binding domain"/>
    <property type="match status" value="1"/>
</dbReference>
<dbReference type="PROSITE" id="PS51063">
    <property type="entry name" value="HTH_CRP_2"/>
    <property type="match status" value="1"/>
</dbReference>
<evidence type="ECO:0000256" key="2">
    <source>
        <dbReference type="ARBA" id="ARBA00023125"/>
    </source>
</evidence>
<accession>A0A0P8DES8</accession>
<dbReference type="InterPro" id="IPR014710">
    <property type="entry name" value="RmlC-like_jellyroll"/>
</dbReference>
<dbReference type="PATRIC" id="fig|1666911.3.peg.1465"/>
<dbReference type="Pfam" id="PF13545">
    <property type="entry name" value="HTH_Crp_2"/>
    <property type="match status" value="1"/>
</dbReference>
<keyword evidence="1" id="KW-0805">Transcription regulation</keyword>
<dbReference type="GO" id="GO:0003677">
    <property type="term" value="F:DNA binding"/>
    <property type="evidence" value="ECO:0007669"/>
    <property type="project" value="UniProtKB-KW"/>
</dbReference>
<dbReference type="GO" id="GO:0003700">
    <property type="term" value="F:DNA-binding transcription factor activity"/>
    <property type="evidence" value="ECO:0007669"/>
    <property type="project" value="TreeGrafter"/>
</dbReference>
<dbReference type="PANTHER" id="PTHR24567:SF74">
    <property type="entry name" value="HTH-TYPE TRANSCRIPTIONAL REGULATOR ARCR"/>
    <property type="match status" value="1"/>
</dbReference>
<proteinExistence type="predicted"/>
<evidence type="ECO:0000256" key="1">
    <source>
        <dbReference type="ARBA" id="ARBA00023015"/>
    </source>
</evidence>
<dbReference type="InterPro" id="IPR036390">
    <property type="entry name" value="WH_DNA-bd_sf"/>
</dbReference>
<keyword evidence="3" id="KW-0804">Transcription</keyword>
<dbReference type="STRING" id="1666911.HLUCCA11_13480"/>
<dbReference type="PROSITE" id="PS50042">
    <property type="entry name" value="CNMP_BINDING_3"/>
    <property type="match status" value="1"/>
</dbReference>
<feature type="domain" description="Cyclic nucleotide-binding" evidence="4">
    <location>
        <begin position="15"/>
        <end position="135"/>
    </location>
</feature>
<keyword evidence="2" id="KW-0238">DNA-binding</keyword>
<dbReference type="Proteomes" id="UP000050465">
    <property type="component" value="Unassembled WGS sequence"/>
</dbReference>
<dbReference type="SUPFAM" id="SSF51206">
    <property type="entry name" value="cAMP-binding domain-like"/>
    <property type="match status" value="1"/>
</dbReference>
<evidence type="ECO:0000259" key="4">
    <source>
        <dbReference type="PROSITE" id="PS50042"/>
    </source>
</evidence>
<dbReference type="InterPro" id="IPR000595">
    <property type="entry name" value="cNMP-bd_dom"/>
</dbReference>
<evidence type="ECO:0000313" key="7">
    <source>
        <dbReference type="Proteomes" id="UP000050465"/>
    </source>
</evidence>
<comment type="caution">
    <text evidence="6">The sequence shown here is derived from an EMBL/GenBank/DDBJ whole genome shotgun (WGS) entry which is preliminary data.</text>
</comment>
<dbReference type="InterPro" id="IPR018490">
    <property type="entry name" value="cNMP-bd_dom_sf"/>
</dbReference>
<dbReference type="InterPro" id="IPR036388">
    <property type="entry name" value="WH-like_DNA-bd_sf"/>
</dbReference>
<dbReference type="PANTHER" id="PTHR24567">
    <property type="entry name" value="CRP FAMILY TRANSCRIPTIONAL REGULATORY PROTEIN"/>
    <property type="match status" value="1"/>
</dbReference>
<organism evidence="6 7">
    <name type="scientific">Phormidesmis priestleyi Ana</name>
    <dbReference type="NCBI Taxonomy" id="1666911"/>
    <lineage>
        <taxon>Bacteria</taxon>
        <taxon>Bacillati</taxon>
        <taxon>Cyanobacteriota</taxon>
        <taxon>Cyanophyceae</taxon>
        <taxon>Leptolyngbyales</taxon>
        <taxon>Leptolyngbyaceae</taxon>
        <taxon>Phormidesmis</taxon>
    </lineage>
</organism>
<dbReference type="SMART" id="SM00419">
    <property type="entry name" value="HTH_CRP"/>
    <property type="match status" value="1"/>
</dbReference>
<evidence type="ECO:0000256" key="3">
    <source>
        <dbReference type="ARBA" id="ARBA00023163"/>
    </source>
</evidence>
<name>A0A0P8DES8_9CYAN</name>
<dbReference type="GO" id="GO:0005829">
    <property type="term" value="C:cytosol"/>
    <property type="evidence" value="ECO:0007669"/>
    <property type="project" value="TreeGrafter"/>
</dbReference>
<dbReference type="CDD" id="cd00038">
    <property type="entry name" value="CAP_ED"/>
    <property type="match status" value="1"/>
</dbReference>